<comment type="similarity">
    <text evidence="1">Belongs to the leucine-binding protein family.</text>
</comment>
<evidence type="ECO:0000259" key="3">
    <source>
        <dbReference type="Pfam" id="PF13458"/>
    </source>
</evidence>
<gene>
    <name evidence="4" type="ORF">ESB13_03910</name>
</gene>
<dbReference type="AlphaFoldDB" id="A0A4Q1DB17"/>
<dbReference type="InterPro" id="IPR028082">
    <property type="entry name" value="Peripla_BP_I"/>
</dbReference>
<evidence type="ECO:0000313" key="4">
    <source>
        <dbReference type="EMBL" id="RXK85965.1"/>
    </source>
</evidence>
<dbReference type="Pfam" id="PF13458">
    <property type="entry name" value="Peripla_BP_6"/>
    <property type="match status" value="1"/>
</dbReference>
<dbReference type="EMBL" id="SDHZ01000001">
    <property type="protein sequence ID" value="RXK85965.1"/>
    <property type="molecule type" value="Genomic_DNA"/>
</dbReference>
<evidence type="ECO:0000256" key="2">
    <source>
        <dbReference type="ARBA" id="ARBA00022729"/>
    </source>
</evidence>
<sequence length="362" mass="40583">MKTLSLGLLLPTSTILPISKDFERGVKDGFNTHSQIIEIEIIKEFIGQGGAKQAEDASGRFFNYHDVDVVSGVLSHKVADDLAEQFKKRKIPFIVNDLGGHIPQVDKLNDYTYLNSLHLWRHAWSIGKWGVETFGKKGMYISAVYDSGYAFSQMFHEGMMAADPRAEWSFSVCPMPDAGNLSDMSVIFPFMEEYQPDFIFATFCGAETTLFLNECIARGWHKRTNIIGLPFITEPLGPLHADVTVYSTIAAQNAEMIVPERSFYYLGYETGAMLAKAAAKGGDLNTQLQELYKGLRLVGQEQALKYDESYEVIMTRNSIKAGDTGKHSEVISTLPVFTMEMQSMKSLVNDIHFGWMNPYLCI</sequence>
<name>A0A4Q1DB17_9BACT</name>
<evidence type="ECO:0000313" key="5">
    <source>
        <dbReference type="Proteomes" id="UP000290545"/>
    </source>
</evidence>
<dbReference type="RefSeq" id="WP_129001716.1">
    <property type="nucleotide sequence ID" value="NZ_SDHZ01000001.1"/>
</dbReference>
<dbReference type="Proteomes" id="UP000290545">
    <property type="component" value="Unassembled WGS sequence"/>
</dbReference>
<keyword evidence="5" id="KW-1185">Reference proteome</keyword>
<accession>A0A4Q1DB17</accession>
<dbReference type="OrthoDB" id="827062at2"/>
<evidence type="ECO:0000256" key="1">
    <source>
        <dbReference type="ARBA" id="ARBA00010062"/>
    </source>
</evidence>
<feature type="domain" description="Leucine-binding protein" evidence="3">
    <location>
        <begin position="47"/>
        <end position="245"/>
    </location>
</feature>
<comment type="caution">
    <text evidence="4">The sequence shown here is derived from an EMBL/GenBank/DDBJ whole genome shotgun (WGS) entry which is preliminary data.</text>
</comment>
<proteinExistence type="inferred from homology"/>
<dbReference type="Gene3D" id="3.40.50.2300">
    <property type="match status" value="2"/>
</dbReference>
<dbReference type="InterPro" id="IPR028081">
    <property type="entry name" value="Leu-bd"/>
</dbReference>
<dbReference type="SUPFAM" id="SSF53822">
    <property type="entry name" value="Periplasmic binding protein-like I"/>
    <property type="match status" value="1"/>
</dbReference>
<keyword evidence="2" id="KW-0732">Signal</keyword>
<reference evidence="4 5" key="1">
    <citation type="submission" date="2019-01" db="EMBL/GenBank/DDBJ databases">
        <title>Filimonas sp. strain TTM-71.</title>
        <authorList>
            <person name="Chen W.-M."/>
        </authorList>
    </citation>
    <scope>NUCLEOTIDE SEQUENCE [LARGE SCALE GENOMIC DNA]</scope>
    <source>
        <strain evidence="4 5">TTM-71</strain>
    </source>
</reference>
<protein>
    <recommendedName>
        <fullName evidence="3">Leucine-binding protein domain-containing protein</fullName>
    </recommendedName>
</protein>
<organism evidence="4 5">
    <name type="scientific">Filimonas effusa</name>
    <dbReference type="NCBI Taxonomy" id="2508721"/>
    <lineage>
        <taxon>Bacteria</taxon>
        <taxon>Pseudomonadati</taxon>
        <taxon>Bacteroidota</taxon>
        <taxon>Chitinophagia</taxon>
        <taxon>Chitinophagales</taxon>
        <taxon>Chitinophagaceae</taxon>
        <taxon>Filimonas</taxon>
    </lineage>
</organism>